<protein>
    <recommendedName>
        <fullName evidence="1">RNase H type-1 domain-containing protein</fullName>
    </recommendedName>
</protein>
<dbReference type="InterPro" id="IPR002156">
    <property type="entry name" value="RNaseH_domain"/>
</dbReference>
<dbReference type="GO" id="GO:0004523">
    <property type="term" value="F:RNA-DNA hybrid ribonuclease activity"/>
    <property type="evidence" value="ECO:0007669"/>
    <property type="project" value="InterPro"/>
</dbReference>
<dbReference type="PANTHER" id="PTHR47074:SF11">
    <property type="entry name" value="REVERSE TRANSCRIPTASE-LIKE PROTEIN"/>
    <property type="match status" value="1"/>
</dbReference>
<name>A0AAW2C2S0_9ROSI</name>
<dbReference type="Gene3D" id="3.30.420.10">
    <property type="entry name" value="Ribonuclease H-like superfamily/Ribonuclease H"/>
    <property type="match status" value="1"/>
</dbReference>
<dbReference type="AlphaFoldDB" id="A0AAW2C2S0"/>
<sequence>MKKKRKRKKLFWLQEDYCGRLLSIYSLSKKITQPHSVEILEILATRRAIQFTVELGFHHATFEGDVEGVIKALSLGSFPIATTRHLVKDCKSIVGSLRAYSFSRTRRQGNKVAYALARGARFSFILQVWMEDIPPNTFNFVVDDFPV</sequence>
<organism evidence="2 3">
    <name type="scientific">Lithocarpus litseifolius</name>
    <dbReference type="NCBI Taxonomy" id="425828"/>
    <lineage>
        <taxon>Eukaryota</taxon>
        <taxon>Viridiplantae</taxon>
        <taxon>Streptophyta</taxon>
        <taxon>Embryophyta</taxon>
        <taxon>Tracheophyta</taxon>
        <taxon>Spermatophyta</taxon>
        <taxon>Magnoliopsida</taxon>
        <taxon>eudicotyledons</taxon>
        <taxon>Gunneridae</taxon>
        <taxon>Pentapetalae</taxon>
        <taxon>rosids</taxon>
        <taxon>fabids</taxon>
        <taxon>Fagales</taxon>
        <taxon>Fagaceae</taxon>
        <taxon>Lithocarpus</taxon>
    </lineage>
</organism>
<dbReference type="CDD" id="cd06222">
    <property type="entry name" value="RNase_H_like"/>
    <property type="match status" value="1"/>
</dbReference>
<gene>
    <name evidence="2" type="ORF">SO802_027367</name>
</gene>
<dbReference type="EMBL" id="JAZDWU010000009">
    <property type="protein sequence ID" value="KAK9992382.1"/>
    <property type="molecule type" value="Genomic_DNA"/>
</dbReference>
<dbReference type="Proteomes" id="UP001459277">
    <property type="component" value="Unassembled WGS sequence"/>
</dbReference>
<evidence type="ECO:0000313" key="2">
    <source>
        <dbReference type="EMBL" id="KAK9992382.1"/>
    </source>
</evidence>
<feature type="domain" description="RNase H type-1" evidence="1">
    <location>
        <begin position="28"/>
        <end position="118"/>
    </location>
</feature>
<dbReference type="InterPro" id="IPR052929">
    <property type="entry name" value="RNase_H-like_EbsB-rel"/>
</dbReference>
<accession>A0AAW2C2S0</accession>
<proteinExistence type="predicted"/>
<keyword evidence="3" id="KW-1185">Reference proteome</keyword>
<evidence type="ECO:0000259" key="1">
    <source>
        <dbReference type="Pfam" id="PF13456"/>
    </source>
</evidence>
<comment type="caution">
    <text evidence="2">The sequence shown here is derived from an EMBL/GenBank/DDBJ whole genome shotgun (WGS) entry which is preliminary data.</text>
</comment>
<evidence type="ECO:0000313" key="3">
    <source>
        <dbReference type="Proteomes" id="UP001459277"/>
    </source>
</evidence>
<dbReference type="GO" id="GO:0003676">
    <property type="term" value="F:nucleic acid binding"/>
    <property type="evidence" value="ECO:0007669"/>
    <property type="project" value="InterPro"/>
</dbReference>
<dbReference type="Pfam" id="PF13456">
    <property type="entry name" value="RVT_3"/>
    <property type="match status" value="1"/>
</dbReference>
<dbReference type="InterPro" id="IPR036397">
    <property type="entry name" value="RNaseH_sf"/>
</dbReference>
<dbReference type="PANTHER" id="PTHR47074">
    <property type="entry name" value="BNAC02G40300D PROTEIN"/>
    <property type="match status" value="1"/>
</dbReference>
<reference evidence="2 3" key="1">
    <citation type="submission" date="2024-01" db="EMBL/GenBank/DDBJ databases">
        <title>A telomere-to-telomere, gap-free genome of sweet tea (Lithocarpus litseifolius).</title>
        <authorList>
            <person name="Zhou J."/>
        </authorList>
    </citation>
    <scope>NUCLEOTIDE SEQUENCE [LARGE SCALE GENOMIC DNA]</scope>
    <source>
        <strain evidence="2">Zhou-2022a</strain>
        <tissue evidence="2">Leaf</tissue>
    </source>
</reference>
<dbReference type="InterPro" id="IPR044730">
    <property type="entry name" value="RNase_H-like_dom_plant"/>
</dbReference>